<dbReference type="Pfam" id="PF07685">
    <property type="entry name" value="GATase_3"/>
    <property type="match status" value="1"/>
</dbReference>
<dbReference type="InterPro" id="IPR011698">
    <property type="entry name" value="GATase_3"/>
</dbReference>
<organism evidence="5 6">
    <name type="scientific">Candidatus Brocadia fulgida</name>
    <dbReference type="NCBI Taxonomy" id="380242"/>
    <lineage>
        <taxon>Bacteria</taxon>
        <taxon>Pseudomonadati</taxon>
        <taxon>Planctomycetota</taxon>
        <taxon>Candidatus Brocadiia</taxon>
        <taxon>Candidatus Brocadiales</taxon>
        <taxon>Candidatus Brocadiaceae</taxon>
        <taxon>Candidatus Brocadia</taxon>
    </lineage>
</organism>
<dbReference type="PANTHER" id="PTHR21343:SF1">
    <property type="entry name" value="COBYRIC ACID SYNTHASE"/>
    <property type="match status" value="1"/>
</dbReference>
<evidence type="ECO:0000313" key="6">
    <source>
        <dbReference type="Proteomes" id="UP000034954"/>
    </source>
</evidence>
<dbReference type="GO" id="GO:0003824">
    <property type="term" value="F:catalytic activity"/>
    <property type="evidence" value="ECO:0007669"/>
    <property type="project" value="InterPro"/>
</dbReference>
<sequence length="138" mass="15811">MNSIDDIIKMKAFSGRTQGLSNIEMLNKVRKYMGETIFDGHNSVRPFARITERAGKRVDIPDGCVSDDGNVMGTYIHGIFDNDEFRSKLMNYLRSKKGLEPSHEFQPGFKSIKERRYDGLASIVRENMDVNIVYDILK</sequence>
<comment type="pathway">
    <text evidence="1">Cofactor biosynthesis; adenosylcobalamin biosynthesis.</text>
</comment>
<accession>A0A0M2UX65</accession>
<dbReference type="PATRIC" id="fig|380242.3.peg.810"/>
<dbReference type="AlphaFoldDB" id="A0A0M2UX65"/>
<keyword evidence="2" id="KW-0169">Cobalamin biosynthesis</keyword>
<dbReference type="GO" id="GO:0009236">
    <property type="term" value="P:cobalamin biosynthetic process"/>
    <property type="evidence" value="ECO:0007669"/>
    <property type="project" value="UniProtKB-KW"/>
</dbReference>
<dbReference type="Proteomes" id="UP000034954">
    <property type="component" value="Unassembled WGS sequence"/>
</dbReference>
<dbReference type="SUPFAM" id="SSF52317">
    <property type="entry name" value="Class I glutamine amidotransferase-like"/>
    <property type="match status" value="1"/>
</dbReference>
<feature type="domain" description="CobB/CobQ-like glutamine amidotransferase" evidence="4">
    <location>
        <begin position="40"/>
        <end position="85"/>
    </location>
</feature>
<protein>
    <submittedName>
        <fullName evidence="5">Cobyric acid synthase CobQ</fullName>
    </submittedName>
</protein>
<name>A0A0M2UX65_9BACT</name>
<evidence type="ECO:0000259" key="4">
    <source>
        <dbReference type="Pfam" id="PF07685"/>
    </source>
</evidence>
<dbReference type="InterPro" id="IPR029062">
    <property type="entry name" value="Class_I_gatase-like"/>
</dbReference>
<evidence type="ECO:0000256" key="3">
    <source>
        <dbReference type="ARBA" id="ARBA00022962"/>
    </source>
</evidence>
<proteinExistence type="predicted"/>
<gene>
    <name evidence="5" type="ORF">BROFUL_00641</name>
</gene>
<evidence type="ECO:0000256" key="2">
    <source>
        <dbReference type="ARBA" id="ARBA00022573"/>
    </source>
</evidence>
<reference evidence="5 6" key="1">
    <citation type="journal article" date="2013" name="BMC Microbiol.">
        <title>Identification of the type II cytochrome c maturation pathway in anammox bacteria by comparative genomics.</title>
        <authorList>
            <person name="Ferousi C."/>
            <person name="Speth D.R."/>
            <person name="Reimann J."/>
            <person name="Op den Camp H.J."/>
            <person name="Allen J.W."/>
            <person name="Keltjens J.T."/>
            <person name="Jetten M.S."/>
        </authorList>
    </citation>
    <scope>NUCLEOTIDE SEQUENCE [LARGE SCALE GENOMIC DNA]</scope>
    <source>
        <strain evidence="5">RU1</strain>
    </source>
</reference>
<keyword evidence="6" id="KW-1185">Reference proteome</keyword>
<dbReference type="EMBL" id="LAQJ01000086">
    <property type="protein sequence ID" value="KKO20658.1"/>
    <property type="molecule type" value="Genomic_DNA"/>
</dbReference>
<keyword evidence="3" id="KW-0315">Glutamine amidotransferase</keyword>
<comment type="caution">
    <text evidence="5">The sequence shown here is derived from an EMBL/GenBank/DDBJ whole genome shotgun (WGS) entry which is preliminary data.</text>
</comment>
<evidence type="ECO:0000313" key="5">
    <source>
        <dbReference type="EMBL" id="KKO20658.1"/>
    </source>
</evidence>
<dbReference type="PANTHER" id="PTHR21343">
    <property type="entry name" value="DETHIOBIOTIN SYNTHETASE"/>
    <property type="match status" value="1"/>
</dbReference>
<evidence type="ECO:0000256" key="1">
    <source>
        <dbReference type="ARBA" id="ARBA00004953"/>
    </source>
</evidence>